<name>A0A075SI33_STRSU</name>
<dbReference type="AlphaFoldDB" id="A0A075SI33"/>
<evidence type="ECO:0000313" key="1">
    <source>
        <dbReference type="EMBL" id="AIG43944.1"/>
    </source>
</evidence>
<gene>
    <name evidence="1" type="ORF">ID09_07915</name>
</gene>
<accession>A0A075SI33</accession>
<sequence length="61" mass="6825">MNPVDFFNQVKELIANKDFDGAKQFIEENKDQFGEYLEQAKGLLSGSEGVNGLLDKVKGLF</sequence>
<evidence type="ECO:0000313" key="2">
    <source>
        <dbReference type="Proteomes" id="UP000028185"/>
    </source>
</evidence>
<dbReference type="HOGENOM" id="CLU_197638_0_0_9"/>
<protein>
    <recommendedName>
        <fullName evidence="3">Isoleucyl-tRNA synthetase</fullName>
    </recommendedName>
</protein>
<dbReference type="EMBL" id="CP008921">
    <property type="protein sequence ID" value="AIG43944.1"/>
    <property type="molecule type" value="Genomic_DNA"/>
</dbReference>
<dbReference type="RefSeq" id="WP_024381988.1">
    <property type="nucleotide sequence ID" value="NZ_ALLE01000010.1"/>
</dbReference>
<organism evidence="1 2">
    <name type="scientific">Streptococcus suis 6407</name>
    <dbReference type="NCBI Taxonomy" id="1214179"/>
    <lineage>
        <taxon>Bacteria</taxon>
        <taxon>Bacillati</taxon>
        <taxon>Bacillota</taxon>
        <taxon>Bacilli</taxon>
        <taxon>Lactobacillales</taxon>
        <taxon>Streptococcaceae</taxon>
        <taxon>Streptococcus</taxon>
    </lineage>
</organism>
<proteinExistence type="predicted"/>
<dbReference type="PATRIC" id="fig|1214179.4.peg.1560"/>
<reference evidence="1 2" key="1">
    <citation type="journal article" date="2014" name="Genome Announc.">
        <title>Whole-Genome Sequence of Streptococcus suis Serotype 4 Reference Strain 6407.</title>
        <authorList>
            <person name="Wang K."/>
            <person name="Chen J."/>
            <person name="Yao H."/>
            <person name="Lu C."/>
        </authorList>
    </citation>
    <scope>NUCLEOTIDE SEQUENCE [LARGE SCALE GENOMIC DNA]</scope>
    <source>
        <strain evidence="1">6407</strain>
    </source>
</reference>
<evidence type="ECO:0008006" key="3">
    <source>
        <dbReference type="Google" id="ProtNLM"/>
    </source>
</evidence>
<dbReference type="Proteomes" id="UP000028185">
    <property type="component" value="Chromosome"/>
</dbReference>